<dbReference type="Proteomes" id="UP000230640">
    <property type="component" value="Segment"/>
</dbReference>
<organism evidence="1 2">
    <name type="scientific">Pseudomonas phage PaMx41</name>
    <dbReference type="NCBI Taxonomy" id="1815976"/>
    <lineage>
        <taxon>Viruses</taxon>
        <taxon>Duplodnaviria</taxon>
        <taxon>Heunggongvirae</taxon>
        <taxon>Uroviricota</taxon>
        <taxon>Caudoviricetes</taxon>
        <taxon>Fredfastierviridae</taxon>
        <taxon>Jamesmcgillvirus</taxon>
        <taxon>Jamesmcgillvirus PaMx41</taxon>
    </lineage>
</organism>
<accession>A0A1C8HST4</accession>
<dbReference type="EMBL" id="KU884563">
    <property type="protein sequence ID" value="ANA48996.1"/>
    <property type="molecule type" value="Genomic_DNA"/>
</dbReference>
<reference evidence="1 2" key="1">
    <citation type="journal article" date="2016" name="Appl. Environ. Microbiol.">
        <title>Genomic and Transcriptional Mapping of PaMx41, Archetype of a New Lineage of Bacteriophages Infecting Pseudomonas aeruginosa.</title>
        <authorList>
            <person name="Cruz-Plancarte I."/>
            <person name="Cazares A."/>
            <person name="Guarneros G."/>
        </authorList>
    </citation>
    <scope>NUCLEOTIDE SEQUENCE [LARGE SCALE GENOMIC DNA]</scope>
</reference>
<gene>
    <name evidence="1" type="ORF">PaMx41_ORF33</name>
</gene>
<keyword evidence="2" id="KW-1185">Reference proteome</keyword>
<proteinExistence type="predicted"/>
<name>A0A1C8HST4_BPPP4</name>
<protein>
    <submittedName>
        <fullName evidence="1">Uncharacterized protein</fullName>
    </submittedName>
</protein>
<sequence>MRSELVKQISPEEEVNYSDLKVLESGAGYYIGTLYTNSEQDEFPGLVEPGSRDSDYFQTRAEAEFFLKKLEEGDAEYIGKLRQSL</sequence>
<evidence type="ECO:0000313" key="2">
    <source>
        <dbReference type="Proteomes" id="UP000230640"/>
    </source>
</evidence>
<evidence type="ECO:0000313" key="1">
    <source>
        <dbReference type="EMBL" id="ANA48996.1"/>
    </source>
</evidence>